<dbReference type="GO" id="GO:0046872">
    <property type="term" value="F:metal ion binding"/>
    <property type="evidence" value="ECO:0007669"/>
    <property type="project" value="UniProtKB-KW"/>
</dbReference>
<organism evidence="3">
    <name type="scientific">marine metagenome</name>
    <dbReference type="NCBI Taxonomy" id="408172"/>
    <lineage>
        <taxon>unclassified sequences</taxon>
        <taxon>metagenomes</taxon>
        <taxon>ecological metagenomes</taxon>
    </lineage>
</organism>
<dbReference type="AlphaFoldDB" id="A0A382DIQ8"/>
<dbReference type="SUPFAM" id="SSF52768">
    <property type="entry name" value="Arginase/deacetylase"/>
    <property type="match status" value="1"/>
</dbReference>
<evidence type="ECO:0000313" key="3">
    <source>
        <dbReference type="EMBL" id="SVB38350.1"/>
    </source>
</evidence>
<reference evidence="3" key="1">
    <citation type="submission" date="2018-05" db="EMBL/GenBank/DDBJ databases">
        <authorList>
            <person name="Lanie J.A."/>
            <person name="Ng W.-L."/>
            <person name="Kazmierczak K.M."/>
            <person name="Andrzejewski T.M."/>
            <person name="Davidsen T.M."/>
            <person name="Wayne K.J."/>
            <person name="Tettelin H."/>
            <person name="Glass J.I."/>
            <person name="Rusch D."/>
            <person name="Podicherti R."/>
            <person name="Tsui H.-C.T."/>
            <person name="Winkler M.E."/>
        </authorList>
    </citation>
    <scope>NUCLEOTIDE SEQUENCE</scope>
</reference>
<dbReference type="Pfam" id="PF00491">
    <property type="entry name" value="Arginase"/>
    <property type="match status" value="1"/>
</dbReference>
<dbReference type="InterPro" id="IPR006035">
    <property type="entry name" value="Ureohydrolase"/>
</dbReference>
<dbReference type="PROSITE" id="PS51409">
    <property type="entry name" value="ARGINASE_2"/>
    <property type="match status" value="1"/>
</dbReference>
<dbReference type="PIRSF" id="PIRSF036979">
    <property type="entry name" value="Arginase"/>
    <property type="match status" value="1"/>
</dbReference>
<evidence type="ECO:0000256" key="2">
    <source>
        <dbReference type="ARBA" id="ARBA00022801"/>
    </source>
</evidence>
<evidence type="ECO:0008006" key="4">
    <source>
        <dbReference type="Google" id="ProtNLM"/>
    </source>
</evidence>
<gene>
    <name evidence="3" type="ORF">METZ01_LOCUS191204</name>
</gene>
<dbReference type="Gene3D" id="3.40.800.10">
    <property type="entry name" value="Ureohydrolase domain"/>
    <property type="match status" value="1"/>
</dbReference>
<keyword evidence="1" id="KW-0479">Metal-binding</keyword>
<protein>
    <recommendedName>
        <fullName evidence="4">Agmatinase</fullName>
    </recommendedName>
</protein>
<name>A0A382DIQ8_9ZZZZ</name>
<sequence length="335" mass="36903">MDKKTRDHDAMMQGLNWWGIPTLFRCPYNTDTKGCDIALVGVPHSTGNGTTERDQHLGPRAVRNISALGRRAHLKFGLVPWDICDIRDLGDVPLPEANNNEKCIEHITDFYTRIAETKTRPLSVGGDHSITGGILQAIASPNSNLTGGEKAVLLHFDAHTDTFHQLDHFLGAIKSAAHWASYLVRDGFVDASSSVQIGIRGNPRTLDWLDSSYELGYEVITKQKYDEYGTERCLETIHERVGDKPLYITFDLDCLDPVFAPGVANLEPAIEGFSMKDVLGLLQGMRGKNIIGGDVVCLMPTKDSPNQITAHVANSILFEMVCLIADNFQNSPGKN</sequence>
<dbReference type="InterPro" id="IPR023696">
    <property type="entry name" value="Ureohydrolase_dom_sf"/>
</dbReference>
<dbReference type="GO" id="GO:0033389">
    <property type="term" value="P:putrescine biosynthetic process from arginine, via agmatine"/>
    <property type="evidence" value="ECO:0007669"/>
    <property type="project" value="TreeGrafter"/>
</dbReference>
<proteinExistence type="predicted"/>
<accession>A0A382DIQ8</accession>
<dbReference type="PRINTS" id="PR00116">
    <property type="entry name" value="ARGINASE"/>
</dbReference>
<dbReference type="GO" id="GO:0008783">
    <property type="term" value="F:agmatinase activity"/>
    <property type="evidence" value="ECO:0007669"/>
    <property type="project" value="TreeGrafter"/>
</dbReference>
<dbReference type="PANTHER" id="PTHR11358:SF26">
    <property type="entry name" value="GUANIDINO ACID HYDROLASE, MITOCHONDRIAL"/>
    <property type="match status" value="1"/>
</dbReference>
<keyword evidence="2" id="KW-0378">Hydrolase</keyword>
<dbReference type="EMBL" id="UINC01039613">
    <property type="protein sequence ID" value="SVB38350.1"/>
    <property type="molecule type" value="Genomic_DNA"/>
</dbReference>
<dbReference type="PANTHER" id="PTHR11358">
    <property type="entry name" value="ARGINASE/AGMATINASE"/>
    <property type="match status" value="1"/>
</dbReference>
<evidence type="ECO:0000256" key="1">
    <source>
        <dbReference type="ARBA" id="ARBA00022723"/>
    </source>
</evidence>